<dbReference type="Gene3D" id="2.60.120.200">
    <property type="match status" value="1"/>
</dbReference>
<dbReference type="InterPro" id="IPR013320">
    <property type="entry name" value="ConA-like_dom_sf"/>
</dbReference>
<dbReference type="EMBL" id="PVWO01000613">
    <property type="protein sequence ID" value="PSB41764.1"/>
    <property type="molecule type" value="Genomic_DNA"/>
</dbReference>
<dbReference type="Proteomes" id="UP000238937">
    <property type="component" value="Unassembled WGS sequence"/>
</dbReference>
<name>A0A2T1F9Z3_9CYAN</name>
<dbReference type="AlphaFoldDB" id="A0A2T1F9Z3"/>
<evidence type="ECO:0000313" key="1">
    <source>
        <dbReference type="EMBL" id="PSB41764.1"/>
    </source>
</evidence>
<dbReference type="InterPro" id="IPR013424">
    <property type="entry name" value="Ice-binding_C"/>
</dbReference>
<organism evidence="1 2">
    <name type="scientific">Chamaesiphon polymorphus CCALA 037</name>
    <dbReference type="NCBI Taxonomy" id="2107692"/>
    <lineage>
        <taxon>Bacteria</taxon>
        <taxon>Bacillati</taxon>
        <taxon>Cyanobacteriota</taxon>
        <taxon>Cyanophyceae</taxon>
        <taxon>Gomontiellales</taxon>
        <taxon>Chamaesiphonaceae</taxon>
        <taxon>Chamaesiphon</taxon>
    </lineage>
</organism>
<dbReference type="SUPFAM" id="SSF49899">
    <property type="entry name" value="Concanavalin A-like lectins/glucanases"/>
    <property type="match status" value="1"/>
</dbReference>
<accession>A0A2T1F9Z3</accession>
<evidence type="ECO:0000313" key="2">
    <source>
        <dbReference type="Proteomes" id="UP000238937"/>
    </source>
</evidence>
<reference evidence="1 2" key="1">
    <citation type="submission" date="2018-03" db="EMBL/GenBank/DDBJ databases">
        <title>The ancient ancestry and fast evolution of plastids.</title>
        <authorList>
            <person name="Moore K.R."/>
            <person name="Magnabosco C."/>
            <person name="Momper L."/>
            <person name="Gold D.A."/>
            <person name="Bosak T."/>
            <person name="Fournier G.P."/>
        </authorList>
    </citation>
    <scope>NUCLEOTIDE SEQUENCE [LARGE SCALE GENOMIC DNA]</scope>
    <source>
        <strain evidence="1 2">CCALA 037</strain>
    </source>
</reference>
<proteinExistence type="predicted"/>
<comment type="caution">
    <text evidence="1">The sequence shown here is derived from an EMBL/GenBank/DDBJ whole genome shotgun (WGS) entry which is preliminary data.</text>
</comment>
<sequence length="262" mass="26971">MNSKHLALGLVSIGAAFAWMGTVQAAILTRDYDLKTSLADLNGGASLVAGGGSLSAAGYSFGANQGLTLSNSINPSSYSIFIEFSYTDPNLTPSFGPYSKIVDFKNLTTDSGFYYKAGALNFYDATKSGNAADIATGVTPIAANTPLKLALTRNGSGQTTAYLNGVQQFSFADTNGDSIFFPPASSIINFFNDDAVTSVETSSGLISRISIYDGALSAADASILTGGTGATAVPEPFTVVGTLIGGTAALRMRKKLKATTKV</sequence>
<protein>
    <submittedName>
        <fullName evidence="1">Uncharacterized protein</fullName>
    </submittedName>
</protein>
<keyword evidence="2" id="KW-1185">Reference proteome</keyword>
<dbReference type="Pfam" id="PF13385">
    <property type="entry name" value="Laminin_G_3"/>
    <property type="match status" value="1"/>
</dbReference>
<dbReference type="RefSeq" id="WP_106312399.1">
    <property type="nucleotide sequence ID" value="NZ_PVWO01000613.1"/>
</dbReference>
<dbReference type="NCBIfam" id="TIGR02595">
    <property type="entry name" value="PEP_CTERM"/>
    <property type="match status" value="1"/>
</dbReference>
<gene>
    <name evidence="1" type="ORF">C7B77_27170</name>
</gene>